<dbReference type="Proteomes" id="UP000092445">
    <property type="component" value="Unassembled WGS sequence"/>
</dbReference>
<dbReference type="VEuPathDB" id="VectorBase:GPAI017293"/>
<dbReference type="AlphaFoldDB" id="A0A1A9ZK24"/>
<proteinExistence type="predicted"/>
<keyword evidence="2" id="KW-1185">Reference proteome</keyword>
<reference evidence="2" key="1">
    <citation type="submission" date="2014-03" db="EMBL/GenBank/DDBJ databases">
        <authorList>
            <person name="Aksoy S."/>
            <person name="Warren W."/>
            <person name="Wilson R.K."/>
        </authorList>
    </citation>
    <scope>NUCLEOTIDE SEQUENCE [LARGE SCALE GENOMIC DNA]</scope>
    <source>
        <strain evidence="2">IAEA</strain>
    </source>
</reference>
<evidence type="ECO:0000313" key="1">
    <source>
        <dbReference type="EnsemblMetazoa" id="GPAI017293-PA"/>
    </source>
</evidence>
<evidence type="ECO:0000313" key="2">
    <source>
        <dbReference type="Proteomes" id="UP000092445"/>
    </source>
</evidence>
<sequence length="115" mass="13370">MNLTIFIKAWQLLNGERATGNIQFFLHRGLSKRLYTQQQPQQQRNGGNLNNEIVEVGGEYITTQKTTINRILQKKPYNNNFPLFVHFKPFESWRMLHTLNGGHCATLCHQTLQAD</sequence>
<name>A0A1A9ZK24_GLOPL</name>
<organism evidence="1 2">
    <name type="scientific">Glossina pallidipes</name>
    <name type="common">Tsetse fly</name>
    <dbReference type="NCBI Taxonomy" id="7398"/>
    <lineage>
        <taxon>Eukaryota</taxon>
        <taxon>Metazoa</taxon>
        <taxon>Ecdysozoa</taxon>
        <taxon>Arthropoda</taxon>
        <taxon>Hexapoda</taxon>
        <taxon>Insecta</taxon>
        <taxon>Pterygota</taxon>
        <taxon>Neoptera</taxon>
        <taxon>Endopterygota</taxon>
        <taxon>Diptera</taxon>
        <taxon>Brachycera</taxon>
        <taxon>Muscomorpha</taxon>
        <taxon>Hippoboscoidea</taxon>
        <taxon>Glossinidae</taxon>
        <taxon>Glossina</taxon>
    </lineage>
</organism>
<accession>A0A1A9ZK24</accession>
<dbReference type="EnsemblMetazoa" id="GPAI017293-RA">
    <property type="protein sequence ID" value="GPAI017293-PA"/>
    <property type="gene ID" value="GPAI017293"/>
</dbReference>
<reference evidence="1" key="2">
    <citation type="submission" date="2020-05" db="UniProtKB">
        <authorList>
            <consortium name="EnsemblMetazoa"/>
        </authorList>
    </citation>
    <scope>IDENTIFICATION</scope>
    <source>
        <strain evidence="1">IAEA</strain>
    </source>
</reference>
<protein>
    <submittedName>
        <fullName evidence="1">Uncharacterized protein</fullName>
    </submittedName>
</protein>